<dbReference type="HOGENOM" id="CLU_2120851_0_0_1"/>
<evidence type="ECO:0000313" key="1">
    <source>
        <dbReference type="EMBL" id="EMD91542.1"/>
    </source>
</evidence>
<proteinExistence type="predicted"/>
<protein>
    <submittedName>
        <fullName evidence="1">Uncharacterized protein</fullName>
    </submittedName>
</protein>
<reference evidence="1 2" key="1">
    <citation type="journal article" date="2012" name="PLoS Pathog.">
        <title>Diverse lifestyles and strategies of plant pathogenesis encoded in the genomes of eighteen Dothideomycetes fungi.</title>
        <authorList>
            <person name="Ohm R.A."/>
            <person name="Feau N."/>
            <person name="Henrissat B."/>
            <person name="Schoch C.L."/>
            <person name="Horwitz B.A."/>
            <person name="Barry K.W."/>
            <person name="Condon B.J."/>
            <person name="Copeland A.C."/>
            <person name="Dhillon B."/>
            <person name="Glaser F."/>
            <person name="Hesse C.N."/>
            <person name="Kosti I."/>
            <person name="LaButti K."/>
            <person name="Lindquist E.A."/>
            <person name="Lucas S."/>
            <person name="Salamov A.A."/>
            <person name="Bradshaw R.E."/>
            <person name="Ciuffetti L."/>
            <person name="Hamelin R.C."/>
            <person name="Kema G.H.J."/>
            <person name="Lawrence C."/>
            <person name="Scott J.A."/>
            <person name="Spatafora J.W."/>
            <person name="Turgeon B.G."/>
            <person name="de Wit P.J.G.M."/>
            <person name="Zhong S."/>
            <person name="Goodwin S.B."/>
            <person name="Grigoriev I.V."/>
        </authorList>
    </citation>
    <scope>NUCLEOTIDE SEQUENCE [LARGE SCALE GENOMIC DNA]</scope>
    <source>
        <strain evidence="2">C5 / ATCC 48332 / race O</strain>
    </source>
</reference>
<organism evidence="1 2">
    <name type="scientific">Cochliobolus heterostrophus (strain C5 / ATCC 48332 / race O)</name>
    <name type="common">Southern corn leaf blight fungus</name>
    <name type="synonym">Bipolaris maydis</name>
    <dbReference type="NCBI Taxonomy" id="701091"/>
    <lineage>
        <taxon>Eukaryota</taxon>
        <taxon>Fungi</taxon>
        <taxon>Dikarya</taxon>
        <taxon>Ascomycota</taxon>
        <taxon>Pezizomycotina</taxon>
        <taxon>Dothideomycetes</taxon>
        <taxon>Pleosporomycetidae</taxon>
        <taxon>Pleosporales</taxon>
        <taxon>Pleosporineae</taxon>
        <taxon>Pleosporaceae</taxon>
        <taxon>Bipolaris</taxon>
    </lineage>
</organism>
<accession>M2UUJ4</accession>
<name>M2UUJ4_COCH5</name>
<gene>
    <name evidence="1" type="ORF">COCHEDRAFT_1030345</name>
</gene>
<reference evidence="2" key="2">
    <citation type="journal article" date="2013" name="PLoS Genet.">
        <title>Comparative genome structure, secondary metabolite, and effector coding capacity across Cochliobolus pathogens.</title>
        <authorList>
            <person name="Condon B.J."/>
            <person name="Leng Y."/>
            <person name="Wu D."/>
            <person name="Bushley K.E."/>
            <person name="Ohm R.A."/>
            <person name="Otillar R."/>
            <person name="Martin J."/>
            <person name="Schackwitz W."/>
            <person name="Grimwood J."/>
            <person name="MohdZainudin N."/>
            <person name="Xue C."/>
            <person name="Wang R."/>
            <person name="Manning V.A."/>
            <person name="Dhillon B."/>
            <person name="Tu Z.J."/>
            <person name="Steffenson B.J."/>
            <person name="Salamov A."/>
            <person name="Sun H."/>
            <person name="Lowry S."/>
            <person name="LaButti K."/>
            <person name="Han J."/>
            <person name="Copeland A."/>
            <person name="Lindquist E."/>
            <person name="Barry K."/>
            <person name="Schmutz J."/>
            <person name="Baker S.E."/>
            <person name="Ciuffetti L.M."/>
            <person name="Grigoriev I.V."/>
            <person name="Zhong S."/>
            <person name="Turgeon B.G."/>
        </authorList>
    </citation>
    <scope>NUCLEOTIDE SEQUENCE [LARGE SCALE GENOMIC DNA]</scope>
    <source>
        <strain evidence="2">C5 / ATCC 48332 / race O</strain>
    </source>
</reference>
<keyword evidence="2" id="KW-1185">Reference proteome</keyword>
<dbReference type="EMBL" id="KB445576">
    <property type="protein sequence ID" value="EMD91542.1"/>
    <property type="molecule type" value="Genomic_DNA"/>
</dbReference>
<evidence type="ECO:0000313" key="2">
    <source>
        <dbReference type="Proteomes" id="UP000016936"/>
    </source>
</evidence>
<dbReference type="Proteomes" id="UP000016936">
    <property type="component" value="Unassembled WGS sequence"/>
</dbReference>
<dbReference type="AlphaFoldDB" id="M2UUJ4"/>
<sequence>MYLLLGEYDVMASETKDLKLQQNVESRKAKTMYGSESTGINRAFWLGNDGNSSIDSAASRLSCVATRVPFYKHYCNMKKSLADCTETSHNATSQACVRLFSSTCSAQLHPTHYT</sequence>